<dbReference type="EMBL" id="JARQWQ010000017">
    <property type="protein sequence ID" value="KAK2566361.1"/>
    <property type="molecule type" value="Genomic_DNA"/>
</dbReference>
<dbReference type="AlphaFoldDB" id="A0AAD9QSM1"/>
<reference evidence="2" key="2">
    <citation type="journal article" date="2023" name="Science">
        <title>Genomic signatures of disease resistance in endangered staghorn corals.</title>
        <authorList>
            <person name="Vollmer S.V."/>
            <person name="Selwyn J.D."/>
            <person name="Despard B.A."/>
            <person name="Roesel C.L."/>
        </authorList>
    </citation>
    <scope>NUCLEOTIDE SEQUENCE</scope>
    <source>
        <strain evidence="2">K2</strain>
    </source>
</reference>
<reference evidence="2" key="1">
    <citation type="journal article" date="2023" name="G3 (Bethesda)">
        <title>Whole genome assembly and annotation of the endangered Caribbean coral Acropora cervicornis.</title>
        <authorList>
            <person name="Selwyn J.D."/>
            <person name="Vollmer S.V."/>
        </authorList>
    </citation>
    <scope>NUCLEOTIDE SEQUENCE</scope>
    <source>
        <strain evidence="2">K2</strain>
    </source>
</reference>
<proteinExistence type="predicted"/>
<evidence type="ECO:0000313" key="3">
    <source>
        <dbReference type="Proteomes" id="UP001249851"/>
    </source>
</evidence>
<evidence type="ECO:0000313" key="2">
    <source>
        <dbReference type="EMBL" id="KAK2566361.1"/>
    </source>
</evidence>
<keyword evidence="1" id="KW-0812">Transmembrane</keyword>
<gene>
    <name evidence="2" type="ORF">P5673_009863</name>
</gene>
<feature type="transmembrane region" description="Helical" evidence="1">
    <location>
        <begin position="20"/>
        <end position="37"/>
    </location>
</feature>
<dbReference type="Proteomes" id="UP001249851">
    <property type="component" value="Unassembled WGS sequence"/>
</dbReference>
<keyword evidence="3" id="KW-1185">Reference proteome</keyword>
<evidence type="ECO:0008006" key="4">
    <source>
        <dbReference type="Google" id="ProtNLM"/>
    </source>
</evidence>
<comment type="caution">
    <text evidence="2">The sequence shown here is derived from an EMBL/GenBank/DDBJ whole genome shotgun (WGS) entry which is preliminary data.</text>
</comment>
<protein>
    <recommendedName>
        <fullName evidence="4">Transmembrane protein</fullName>
    </recommendedName>
</protein>
<evidence type="ECO:0000256" key="1">
    <source>
        <dbReference type="SAM" id="Phobius"/>
    </source>
</evidence>
<keyword evidence="1" id="KW-0472">Membrane</keyword>
<sequence>MHNCRKKDTISLNKSWKTGFLVLLVVNSLVVRILMSAKNSSDTQLFLVLPSHLVTREVLVNRRAVLNVAVDLVEVNEIIASFVKYNHVVGRC</sequence>
<accession>A0AAD9QSM1</accession>
<keyword evidence="1" id="KW-1133">Transmembrane helix</keyword>
<organism evidence="2 3">
    <name type="scientific">Acropora cervicornis</name>
    <name type="common">Staghorn coral</name>
    <dbReference type="NCBI Taxonomy" id="6130"/>
    <lineage>
        <taxon>Eukaryota</taxon>
        <taxon>Metazoa</taxon>
        <taxon>Cnidaria</taxon>
        <taxon>Anthozoa</taxon>
        <taxon>Hexacorallia</taxon>
        <taxon>Scleractinia</taxon>
        <taxon>Astrocoeniina</taxon>
        <taxon>Acroporidae</taxon>
        <taxon>Acropora</taxon>
    </lineage>
</organism>
<name>A0AAD9QSM1_ACRCE</name>